<dbReference type="OrthoDB" id="2126698at2759"/>
<accession>A0A1E7FWZ8</accession>
<keyword evidence="1" id="KW-0472">Membrane</keyword>
<reference evidence="2 3" key="1">
    <citation type="submission" date="2016-09" db="EMBL/GenBank/DDBJ databases">
        <title>Extensive genetic diversity and differential bi-allelic expression allows diatom success in the polar Southern Ocean.</title>
        <authorList>
            <consortium name="DOE Joint Genome Institute"/>
            <person name="Mock T."/>
            <person name="Otillar R.P."/>
            <person name="Strauss J."/>
            <person name="Dupont C."/>
            <person name="Frickenhaus S."/>
            <person name="Maumus F."/>
            <person name="Mcmullan M."/>
            <person name="Sanges R."/>
            <person name="Schmutz J."/>
            <person name="Toseland A."/>
            <person name="Valas R."/>
            <person name="Veluchamy A."/>
            <person name="Ward B.J."/>
            <person name="Allen A."/>
            <person name="Barry K."/>
            <person name="Falciatore A."/>
            <person name="Ferrante M."/>
            <person name="Fortunato A.E."/>
            <person name="Gloeckner G."/>
            <person name="Gruber A."/>
            <person name="Hipkin R."/>
            <person name="Janech M."/>
            <person name="Kroth P."/>
            <person name="Leese F."/>
            <person name="Lindquist E."/>
            <person name="Lyon B.R."/>
            <person name="Martin J."/>
            <person name="Mayer C."/>
            <person name="Parker M."/>
            <person name="Quesneville H."/>
            <person name="Raymond J."/>
            <person name="Uhlig C."/>
            <person name="Valentin K.U."/>
            <person name="Worden A.Z."/>
            <person name="Armbrust E.V."/>
            <person name="Bowler C."/>
            <person name="Green B."/>
            <person name="Moulton V."/>
            <person name="Van Oosterhout C."/>
            <person name="Grigoriev I."/>
        </authorList>
    </citation>
    <scope>NUCLEOTIDE SEQUENCE [LARGE SCALE GENOMIC DNA]</scope>
    <source>
        <strain evidence="2 3">CCMP1102</strain>
    </source>
</reference>
<feature type="transmembrane region" description="Helical" evidence="1">
    <location>
        <begin position="15"/>
        <end position="38"/>
    </location>
</feature>
<organism evidence="2 3">
    <name type="scientific">Fragilariopsis cylindrus CCMP1102</name>
    <dbReference type="NCBI Taxonomy" id="635003"/>
    <lineage>
        <taxon>Eukaryota</taxon>
        <taxon>Sar</taxon>
        <taxon>Stramenopiles</taxon>
        <taxon>Ochrophyta</taxon>
        <taxon>Bacillariophyta</taxon>
        <taxon>Bacillariophyceae</taxon>
        <taxon>Bacillariophycidae</taxon>
        <taxon>Bacillariales</taxon>
        <taxon>Bacillariaceae</taxon>
        <taxon>Fragilariopsis</taxon>
    </lineage>
</organism>
<evidence type="ECO:0000313" key="3">
    <source>
        <dbReference type="Proteomes" id="UP000095751"/>
    </source>
</evidence>
<keyword evidence="1" id="KW-0812">Transmembrane</keyword>
<dbReference type="InParanoid" id="A0A1E7FWZ8"/>
<dbReference type="KEGG" id="fcy:FRACYDRAFT_267358"/>
<keyword evidence="1" id="KW-1133">Transmembrane helix</keyword>
<keyword evidence="3" id="KW-1185">Reference proteome</keyword>
<evidence type="ECO:0000256" key="1">
    <source>
        <dbReference type="SAM" id="Phobius"/>
    </source>
</evidence>
<protein>
    <submittedName>
        <fullName evidence="2">Uncharacterized protein</fullName>
    </submittedName>
</protein>
<name>A0A1E7FWZ8_9STRA</name>
<proteinExistence type="predicted"/>
<dbReference type="EMBL" id="KV784353">
    <property type="protein sequence ID" value="OEU22681.1"/>
    <property type="molecule type" value="Genomic_DNA"/>
</dbReference>
<gene>
    <name evidence="2" type="ORF">FRACYDRAFT_267358</name>
</gene>
<evidence type="ECO:0000313" key="2">
    <source>
        <dbReference type="EMBL" id="OEU22681.1"/>
    </source>
</evidence>
<sequence>MPCALISIYVFDLDLNAVCGSLAVGYATASCALMFIVLRSDWDRLVRLMREMNQPLVSSAVEQEGKEDVGVVDDPILGLVDLADFDDASDDSEGFG</sequence>
<dbReference type="AlphaFoldDB" id="A0A1E7FWZ8"/>
<dbReference type="Proteomes" id="UP000095751">
    <property type="component" value="Unassembled WGS sequence"/>
</dbReference>